<accession>A0ABR9J5X0</accession>
<keyword evidence="3" id="KW-1185">Reference proteome</keyword>
<gene>
    <name evidence="2" type="ORF">H4W26_000999</name>
</gene>
<reference evidence="2 3" key="1">
    <citation type="submission" date="2020-10" db="EMBL/GenBank/DDBJ databases">
        <title>Sequencing the genomes of 1000 actinobacteria strains.</title>
        <authorList>
            <person name="Klenk H.-P."/>
        </authorList>
    </citation>
    <scope>NUCLEOTIDE SEQUENCE [LARGE SCALE GENOMIC DNA]</scope>
    <source>
        <strain evidence="2 3">DSM 15474</strain>
    </source>
</reference>
<name>A0ABR9J5X0_9MICC</name>
<dbReference type="InterPro" id="IPR045596">
    <property type="entry name" value="DUF6459"/>
</dbReference>
<feature type="region of interest" description="Disordered" evidence="1">
    <location>
        <begin position="1"/>
        <end position="20"/>
    </location>
</feature>
<evidence type="ECO:0000256" key="1">
    <source>
        <dbReference type="SAM" id="MobiDB-lite"/>
    </source>
</evidence>
<dbReference type="Proteomes" id="UP000636579">
    <property type="component" value="Unassembled WGS sequence"/>
</dbReference>
<organism evidence="2 3">
    <name type="scientific">Nesterenkonia halotolerans</name>
    <dbReference type="NCBI Taxonomy" id="225325"/>
    <lineage>
        <taxon>Bacteria</taxon>
        <taxon>Bacillati</taxon>
        <taxon>Actinomycetota</taxon>
        <taxon>Actinomycetes</taxon>
        <taxon>Micrococcales</taxon>
        <taxon>Micrococcaceae</taxon>
        <taxon>Nesterenkonia</taxon>
    </lineage>
</organism>
<comment type="caution">
    <text evidence="2">The sequence shown here is derived from an EMBL/GenBank/DDBJ whole genome shotgun (WGS) entry which is preliminary data.</text>
</comment>
<dbReference type="EMBL" id="JADBEE010000001">
    <property type="protein sequence ID" value="MBE1514244.1"/>
    <property type="molecule type" value="Genomic_DNA"/>
</dbReference>
<feature type="region of interest" description="Disordered" evidence="1">
    <location>
        <begin position="36"/>
        <end position="59"/>
    </location>
</feature>
<dbReference type="RefSeq" id="WP_192591018.1">
    <property type="nucleotide sequence ID" value="NZ_JADBEE010000001.1"/>
</dbReference>
<protein>
    <submittedName>
        <fullName evidence="2">Uncharacterized protein</fullName>
    </submittedName>
</protein>
<feature type="compositionally biased region" description="Polar residues" evidence="1">
    <location>
        <begin position="1"/>
        <end position="17"/>
    </location>
</feature>
<proteinExistence type="predicted"/>
<dbReference type="Pfam" id="PF20060">
    <property type="entry name" value="DUF6459"/>
    <property type="match status" value="1"/>
</dbReference>
<feature type="region of interest" description="Disordered" evidence="1">
    <location>
        <begin position="151"/>
        <end position="183"/>
    </location>
</feature>
<evidence type="ECO:0000313" key="2">
    <source>
        <dbReference type="EMBL" id="MBE1514244.1"/>
    </source>
</evidence>
<evidence type="ECO:0000313" key="3">
    <source>
        <dbReference type="Proteomes" id="UP000636579"/>
    </source>
</evidence>
<sequence length="233" mass="25743">MSASPAGQQDSPAQSEAQEAITLLRTLLDADPLLRGQTTVIPAPRPMGPSATGPSDHDRARYRLRREDEVPALIRRLRGDPRGESQPSKPTEPPTALATFREERRQICAISRIVCQVTSEVLLGLRPANQLTRWMDLEVQQKVQERAAVLADARRGPAGHRTPASPPERTGADRGATVPRPQPLRFGTVRAHRAARGAWEVSVVFGDATRIRACAMRLEAHRRRWRVVAMELG</sequence>
<feature type="region of interest" description="Disordered" evidence="1">
    <location>
        <begin position="73"/>
        <end position="96"/>
    </location>
</feature>